<keyword evidence="2" id="KW-1185">Reference proteome</keyword>
<organism evidence="1 2">
    <name type="scientific">Roseofilum casamattae BLCC-M143</name>
    <dbReference type="NCBI Taxonomy" id="3022442"/>
    <lineage>
        <taxon>Bacteria</taxon>
        <taxon>Bacillati</taxon>
        <taxon>Cyanobacteriota</taxon>
        <taxon>Cyanophyceae</taxon>
        <taxon>Desertifilales</taxon>
        <taxon>Desertifilaceae</taxon>
        <taxon>Roseofilum</taxon>
        <taxon>Roseofilum casamattae</taxon>
    </lineage>
</organism>
<evidence type="ECO:0000313" key="1">
    <source>
        <dbReference type="EMBL" id="MDJ1182593.1"/>
    </source>
</evidence>
<dbReference type="Proteomes" id="UP001232992">
    <property type="component" value="Unassembled WGS sequence"/>
</dbReference>
<comment type="caution">
    <text evidence="1">The sequence shown here is derived from an EMBL/GenBank/DDBJ whole genome shotgun (WGS) entry which is preliminary data.</text>
</comment>
<accession>A0ABT7BTT5</accession>
<sequence>MTHPNCQTSACRYCRHFIPEGRRGGNCEQLGVPVRGSWKACSLALPAFAPSWENLEGANWWPSQTLTAIATVSQGSTDLDDLLVNESKPKLSVVEDDRDRDLALA</sequence>
<reference evidence="1 2" key="1">
    <citation type="submission" date="2023-01" db="EMBL/GenBank/DDBJ databases">
        <title>Novel diversity within Roseofilum (Cyanobacteria; Desertifilaceae) from marine benthic mats with descriptions of four novel species.</title>
        <authorList>
            <person name="Wang Y."/>
            <person name="Berthold D.E."/>
            <person name="Hu J."/>
            <person name="Lefler F.W."/>
            <person name="Laughinghouse H.D. IV."/>
        </authorList>
    </citation>
    <scope>NUCLEOTIDE SEQUENCE [LARGE SCALE GENOMIC DNA]</scope>
    <source>
        <strain evidence="1 2">BLCC-M143</strain>
    </source>
</reference>
<evidence type="ECO:0000313" key="2">
    <source>
        <dbReference type="Proteomes" id="UP001232992"/>
    </source>
</evidence>
<proteinExistence type="predicted"/>
<protein>
    <submittedName>
        <fullName evidence="1">Uncharacterized protein</fullName>
    </submittedName>
</protein>
<dbReference type="EMBL" id="JAQOSQ010000003">
    <property type="protein sequence ID" value="MDJ1182593.1"/>
    <property type="molecule type" value="Genomic_DNA"/>
</dbReference>
<name>A0ABT7BTT5_9CYAN</name>
<gene>
    <name evidence="1" type="ORF">PMH09_05240</name>
</gene>
<dbReference type="RefSeq" id="WP_283757245.1">
    <property type="nucleotide sequence ID" value="NZ_JAQOSQ010000003.1"/>
</dbReference>